<feature type="compositionally biased region" description="Polar residues" evidence="1">
    <location>
        <begin position="108"/>
        <end position="117"/>
    </location>
</feature>
<proteinExistence type="predicted"/>
<gene>
    <name evidence="2" type="ORF">ESCO_000296</name>
</gene>
<feature type="compositionally biased region" description="Low complexity" evidence="1">
    <location>
        <begin position="123"/>
        <end position="134"/>
    </location>
</feature>
<dbReference type="EMBL" id="LGSR01000020">
    <property type="protein sequence ID" value="KOS19205.1"/>
    <property type="molecule type" value="Genomic_DNA"/>
</dbReference>
<feature type="compositionally biased region" description="Low complexity" evidence="1">
    <location>
        <begin position="371"/>
        <end position="382"/>
    </location>
</feature>
<dbReference type="UniPathway" id="UPA00143"/>
<feature type="compositionally biased region" description="Pro residues" evidence="1">
    <location>
        <begin position="507"/>
        <end position="516"/>
    </location>
</feature>
<organism evidence="2 3">
    <name type="scientific">Escovopsis weberi</name>
    <dbReference type="NCBI Taxonomy" id="150374"/>
    <lineage>
        <taxon>Eukaryota</taxon>
        <taxon>Fungi</taxon>
        <taxon>Dikarya</taxon>
        <taxon>Ascomycota</taxon>
        <taxon>Pezizomycotina</taxon>
        <taxon>Sordariomycetes</taxon>
        <taxon>Hypocreomycetidae</taxon>
        <taxon>Hypocreales</taxon>
        <taxon>Hypocreaceae</taxon>
        <taxon>Escovopsis</taxon>
    </lineage>
</organism>
<reference evidence="2 3" key="1">
    <citation type="submission" date="2015-07" db="EMBL/GenBank/DDBJ databases">
        <title>The genome of the fungus Escovopsis weberi, a specialized disease agent of ant agriculture.</title>
        <authorList>
            <person name="de Man T.J."/>
            <person name="Stajich J.E."/>
            <person name="Kubicek C.P."/>
            <person name="Chenthamara K."/>
            <person name="Atanasova L."/>
            <person name="Druzhinina I.S."/>
            <person name="Birnbaum S."/>
            <person name="Barribeau S.M."/>
            <person name="Teiling C."/>
            <person name="Suen G."/>
            <person name="Currie C."/>
            <person name="Gerardo N.M."/>
        </authorList>
    </citation>
    <scope>NUCLEOTIDE SEQUENCE [LARGE SCALE GENOMIC DNA]</scope>
</reference>
<protein>
    <submittedName>
        <fullName evidence="2">Uncharacterized protein</fullName>
    </submittedName>
</protein>
<name>A0A0M9VU02_ESCWE</name>
<dbReference type="GO" id="GO:0016567">
    <property type="term" value="P:protein ubiquitination"/>
    <property type="evidence" value="ECO:0007669"/>
    <property type="project" value="UniProtKB-UniPathway"/>
</dbReference>
<evidence type="ECO:0000313" key="2">
    <source>
        <dbReference type="EMBL" id="KOS19205.1"/>
    </source>
</evidence>
<keyword evidence="3" id="KW-1185">Reference proteome</keyword>
<feature type="compositionally biased region" description="Low complexity" evidence="1">
    <location>
        <begin position="454"/>
        <end position="504"/>
    </location>
</feature>
<accession>A0A0M9VU02</accession>
<feature type="compositionally biased region" description="Low complexity" evidence="1">
    <location>
        <begin position="557"/>
        <end position="588"/>
    </location>
</feature>
<dbReference type="STRING" id="150374.A0A0M9VU02"/>
<evidence type="ECO:0000256" key="1">
    <source>
        <dbReference type="SAM" id="MobiDB-lite"/>
    </source>
</evidence>
<dbReference type="AlphaFoldDB" id="A0A0M9VU02"/>
<dbReference type="OrthoDB" id="2587563at2759"/>
<sequence>MNSLKIPDGGVLLAASEPKPSIPQAFHLRLDSSLIESIIHASQNGDDLRLALGKTPTLQYGSKSHRISPPTDSAEFDLFLTKPFESTREAVRIASTTSLFQKPRQAKSRTTSLTQNEADAKIKSSSSHKSSISSGLDSDLEVINGASAPRGIARDRPRIAGKLPDSKRASAQSRPPKPISDYGSKANSLPASPGLNPVQSPSLGLTLTASQQAMERAKEQRFTLVHELAVQDYPLSHLKGKWAGKDGEFRLTLEKVADYNTATEKWALRRMYLKELDPWKYDYNTKEERQKAIDNAVKQFDKQRLSAQEPEWQKLLPKEERNKGICLSRLQANLAKGPAQNGSVTKNGKAEDSSMSGDGLESDRPKAIGESMSRSNSNSLPSKPKKASAQDAQAKRLLGTSKAKPAAPPKVSPKKTKLAATKANGRPALSKEIIENSDSSDDERLSAQAKSLPKPKATATTTNSTTNTTTTTATATTTTTTKPASSKPATTTKTKDTVVVAARRPPIKAPAPPTPVKRPLDDDDSSSSSGTPLSKRIKQKHPLPAPKVNNHRPSDASVTSSRSAAGLSSSKPKNTSPAKSSPLASSPPTNASDLESEELQPAMPKKRRIEPEVKPTAAKKRTSDVSSEILNKANKFKQFYQQYEALHYEILALDHPSDEKLANLLDLRGRLETMKREIYKDCSPA</sequence>
<evidence type="ECO:0000313" key="3">
    <source>
        <dbReference type="Proteomes" id="UP000053831"/>
    </source>
</evidence>
<feature type="region of interest" description="Disordered" evidence="1">
    <location>
        <begin position="336"/>
        <end position="626"/>
    </location>
</feature>
<comment type="caution">
    <text evidence="2">The sequence shown here is derived from an EMBL/GenBank/DDBJ whole genome shotgun (WGS) entry which is preliminary data.</text>
</comment>
<dbReference type="Proteomes" id="UP000053831">
    <property type="component" value="Unassembled WGS sequence"/>
</dbReference>
<feature type="compositionally biased region" description="Basic and acidic residues" evidence="1">
    <location>
        <begin position="152"/>
        <end position="168"/>
    </location>
</feature>
<feature type="region of interest" description="Disordered" evidence="1">
    <location>
        <begin position="99"/>
        <end position="202"/>
    </location>
</feature>